<feature type="region of interest" description="Disordered" evidence="1">
    <location>
        <begin position="676"/>
        <end position="728"/>
    </location>
</feature>
<organism evidence="2 3">
    <name type="scientific">Mucor flavus</name>
    <dbReference type="NCBI Taxonomy" id="439312"/>
    <lineage>
        <taxon>Eukaryota</taxon>
        <taxon>Fungi</taxon>
        <taxon>Fungi incertae sedis</taxon>
        <taxon>Mucoromycota</taxon>
        <taxon>Mucoromycotina</taxon>
        <taxon>Mucoromycetes</taxon>
        <taxon>Mucorales</taxon>
        <taxon>Mucorineae</taxon>
        <taxon>Mucoraceae</taxon>
        <taxon>Mucor</taxon>
    </lineage>
</organism>
<protein>
    <submittedName>
        <fullName evidence="2">Uncharacterized protein</fullName>
    </submittedName>
</protein>
<feature type="compositionally biased region" description="Basic and acidic residues" evidence="1">
    <location>
        <begin position="685"/>
        <end position="694"/>
    </location>
</feature>
<dbReference type="Proteomes" id="UP001473302">
    <property type="component" value="Unassembled WGS sequence"/>
</dbReference>
<accession>A0ABP9Z3U5</accession>
<comment type="caution">
    <text evidence="2">The sequence shown here is derived from an EMBL/GenBank/DDBJ whole genome shotgun (WGS) entry which is preliminary data.</text>
</comment>
<evidence type="ECO:0000256" key="1">
    <source>
        <dbReference type="SAM" id="MobiDB-lite"/>
    </source>
</evidence>
<keyword evidence="3" id="KW-1185">Reference proteome</keyword>
<evidence type="ECO:0000313" key="2">
    <source>
        <dbReference type="EMBL" id="GAA5813790.1"/>
    </source>
</evidence>
<sequence>MSELTTVSADPLQQLVDHGFPLYRFREKTRSEFFLVAEITRQVRDLGKEFIKPLTNIVWQDMHDIRSLEEQDPLKGNSLIVTDDSADTEIAIFSAGPSSSNLGIAIISTDKVTIIETLGLEYPIRQIQLSPLSNAHTKIILIRTTSSIHLIHLDQGRKIIPMHRLFLPDFSDTNRKVDYSMPIHAEPSPFYNDQYLFTTNNGYTALMDATSNEVLFEDFDPISEDTPYKSRWRSCGFGKTPFTIYTATPDCLKEFVIRHDNITSKILAIPNERIVAFQTTQHSLYCFATTTSIAVMDRMYPERPLVTWLHRMRDGPPTDILIDRLLDDKWRITAFSKHTQRYTMILLHYINSPTKNCKPIIKILELFNFILPVNKFEEIFNYKSRINSVGCSIRIQSQSEHDTTQGDLVLSIYRSFEDGSMRVNYIELASDHDDETTFTGRPTYTVVSQSESFNQLMSKLAQDLLPDRKSTHRSSETLKVDITKLKEYLASIKPGPLPLEDAFKRKIAEKVQDLKSTCTFRDLFEDEEYQEYKLQDLNDFLDQMELHEEIERGRQIDTFGIYHHGQPTDTEQHQRLKQAHEKEIHLASVMIRPLRADDTKFRYLDTTTYNFQSTTTSKLFADLWPVNDTRYDQIEFPTYTPTKLLQPEQFPSVNIFDKLGSPEPFVSVPDLPLSVPVSTTTTKRKKEEERKHDFSNISTQPLPGVFGSRTKKPTKKPVKKKSKTSGFK</sequence>
<feature type="compositionally biased region" description="Basic residues" evidence="1">
    <location>
        <begin position="709"/>
        <end position="728"/>
    </location>
</feature>
<proteinExistence type="predicted"/>
<name>A0ABP9Z3U5_9FUNG</name>
<gene>
    <name evidence="2" type="ORF">MFLAVUS_007277</name>
</gene>
<evidence type="ECO:0000313" key="3">
    <source>
        <dbReference type="Proteomes" id="UP001473302"/>
    </source>
</evidence>
<reference evidence="2 3" key="1">
    <citation type="submission" date="2024-04" db="EMBL/GenBank/DDBJ databases">
        <title>genome sequences of Mucor flavus KT1a and Helicostylum pulchrum KT1b strains isolated from the surface of a dry-aged beef.</title>
        <authorList>
            <person name="Toyotome T."/>
            <person name="Hosono M."/>
            <person name="Torimaru M."/>
            <person name="Fukuda K."/>
            <person name="Mikami N."/>
        </authorList>
    </citation>
    <scope>NUCLEOTIDE SEQUENCE [LARGE SCALE GENOMIC DNA]</scope>
    <source>
        <strain evidence="2 3">KT1a</strain>
    </source>
</reference>
<dbReference type="EMBL" id="BAABUK010000018">
    <property type="protein sequence ID" value="GAA5813790.1"/>
    <property type="molecule type" value="Genomic_DNA"/>
</dbReference>